<dbReference type="NCBIfam" id="TIGR01845">
    <property type="entry name" value="outer_NodT"/>
    <property type="match status" value="1"/>
</dbReference>
<comment type="similarity">
    <text evidence="1 2">Belongs to the outer membrane factor (OMF) (TC 1.B.17) family.</text>
</comment>
<dbReference type="STRING" id="420662.Mpe_A2963"/>
<gene>
    <name evidence="3" type="ordered locus">Mpe_A2963</name>
</gene>
<sequence>MRTATMNHCRGRLTLLATAALAGCMNLAPTYERPAAPVAPAWPQGEAYGEPGTGGGVAASELAWREVFVDAPLQRTIELALSNNRNLRVAALNIEQARAQYQIQRADLFPTVAASGEAVHQRTPADLSQAGRAVTSHTYSAGIGFSTYELDLFGRVRNLNEQALQQFFATEEARRSTQISLVAEVANVYLTATADGELLRLARDTLESQESSYRLAQRSHELGVASALDLRQAQTSVEVARADVARYTRALAQDLNALALLVGGPLPAELRPGSVQPEDLRWIDRLAELPSGLPSEVLQRRPDVLQAERQLQAANATIGAARAAFFPRIALTASAGVASSSLSDLFQGSARTWSFVPQVSLPIFDAGRNRANLEVSKTQRDIALAQYELAIQSAFREVADALAARGTFDAQLAAQQALVDATGETFRLSQARYRSGVDSYLAVLDAQRSLYAAQQSLITLRLSRSANLVTLYKVLGGGWQRADAATG</sequence>
<dbReference type="KEGG" id="mpt:Mpe_A2963"/>
<dbReference type="GO" id="GO:0005886">
    <property type="term" value="C:plasma membrane"/>
    <property type="evidence" value="ECO:0007669"/>
    <property type="project" value="UniProtKB-SubCell"/>
</dbReference>
<dbReference type="Pfam" id="PF02321">
    <property type="entry name" value="OEP"/>
    <property type="match status" value="2"/>
</dbReference>
<evidence type="ECO:0000313" key="3">
    <source>
        <dbReference type="EMBL" id="ABM95916.1"/>
    </source>
</evidence>
<protein>
    <submittedName>
        <fullName evidence="3">Putative outer membrane drug efflux lipoprotein</fullName>
    </submittedName>
</protein>
<dbReference type="PROSITE" id="PS51257">
    <property type="entry name" value="PROKAR_LIPOPROTEIN"/>
    <property type="match status" value="1"/>
</dbReference>
<keyword evidence="2" id="KW-1134">Transmembrane beta strand</keyword>
<organism evidence="3 4">
    <name type="scientific">Methylibium petroleiphilum (strain ATCC BAA-1232 / LMG 22953 / PM1)</name>
    <dbReference type="NCBI Taxonomy" id="420662"/>
    <lineage>
        <taxon>Bacteria</taxon>
        <taxon>Pseudomonadati</taxon>
        <taxon>Pseudomonadota</taxon>
        <taxon>Betaproteobacteria</taxon>
        <taxon>Burkholderiales</taxon>
        <taxon>Sphaerotilaceae</taxon>
        <taxon>Methylibium</taxon>
    </lineage>
</organism>
<dbReference type="Gene3D" id="2.20.200.10">
    <property type="entry name" value="Outer membrane efflux proteins (OEP)"/>
    <property type="match status" value="1"/>
</dbReference>
<dbReference type="SUPFAM" id="SSF56954">
    <property type="entry name" value="Outer membrane efflux proteins (OEP)"/>
    <property type="match status" value="1"/>
</dbReference>
<feature type="signal peptide" evidence="2">
    <location>
        <begin position="1"/>
        <end position="22"/>
    </location>
</feature>
<dbReference type="AlphaFoldDB" id="A2SK27"/>
<keyword evidence="2 3" id="KW-0449">Lipoprotein</keyword>
<dbReference type="InterPro" id="IPR010131">
    <property type="entry name" value="MdtP/NodT-like"/>
</dbReference>
<dbReference type="PANTHER" id="PTHR30203">
    <property type="entry name" value="OUTER MEMBRANE CATION EFFLUX PROTEIN"/>
    <property type="match status" value="1"/>
</dbReference>
<dbReference type="eggNOG" id="COG1538">
    <property type="taxonomic scope" value="Bacteria"/>
</dbReference>
<keyword evidence="4" id="KW-1185">Reference proteome</keyword>
<dbReference type="Gene3D" id="1.20.1600.10">
    <property type="entry name" value="Outer membrane efflux proteins (OEP)"/>
    <property type="match status" value="1"/>
</dbReference>
<dbReference type="EMBL" id="CP000555">
    <property type="protein sequence ID" value="ABM95916.1"/>
    <property type="molecule type" value="Genomic_DNA"/>
</dbReference>
<dbReference type="GO" id="GO:0015562">
    <property type="term" value="F:efflux transmembrane transporter activity"/>
    <property type="evidence" value="ECO:0007669"/>
    <property type="project" value="InterPro"/>
</dbReference>
<proteinExistence type="inferred from homology"/>
<keyword evidence="2" id="KW-0812">Transmembrane</keyword>
<keyword evidence="2" id="KW-0564">Palmitate</keyword>
<evidence type="ECO:0000256" key="2">
    <source>
        <dbReference type="RuleBase" id="RU362097"/>
    </source>
</evidence>
<accession>A2SK27</accession>
<name>A2SK27_METPP</name>
<dbReference type="HOGENOM" id="CLU_012817_13_3_4"/>
<dbReference type="Proteomes" id="UP000000366">
    <property type="component" value="Chromosome"/>
</dbReference>
<comment type="subcellular location">
    <subcellularLocation>
        <location evidence="2">Cell membrane</location>
        <topology evidence="2">Lipid-anchor</topology>
    </subcellularLocation>
</comment>
<feature type="chain" id="PRO_5001436403" evidence="2">
    <location>
        <begin position="23"/>
        <end position="487"/>
    </location>
</feature>
<keyword evidence="2" id="KW-0732">Signal</keyword>
<dbReference type="PANTHER" id="PTHR30203:SF32">
    <property type="entry name" value="CATION EFFLUX SYSTEM PROTEIN CUSC"/>
    <property type="match status" value="1"/>
</dbReference>
<dbReference type="InterPro" id="IPR003423">
    <property type="entry name" value="OMP_efflux"/>
</dbReference>
<reference evidence="3 4" key="1">
    <citation type="journal article" date="2007" name="J. Bacteriol.">
        <title>Whole-genome analysis of the methyl tert-butyl ether-degrading beta-proteobacterium Methylibium petroleiphilum PM1.</title>
        <authorList>
            <person name="Kane S.R."/>
            <person name="Chakicherla A.Y."/>
            <person name="Chain P.S.G."/>
            <person name="Schmidt R."/>
            <person name="Shin M.W."/>
            <person name="Legler T.C."/>
            <person name="Scow K.M."/>
            <person name="Larimer F.W."/>
            <person name="Lucas S.M."/>
            <person name="Richardson P.M."/>
            <person name="Hristova K.R."/>
        </authorList>
    </citation>
    <scope>NUCLEOTIDE SEQUENCE [LARGE SCALE GENOMIC DNA]</scope>
    <source>
        <strain evidence="4">ATCC BAA-1232 / LMG 22953 / PM1</strain>
    </source>
</reference>
<dbReference type="RefSeq" id="WP_011830545.1">
    <property type="nucleotide sequence ID" value="NC_008825.1"/>
</dbReference>
<evidence type="ECO:0000256" key="1">
    <source>
        <dbReference type="ARBA" id="ARBA00007613"/>
    </source>
</evidence>
<keyword evidence="2" id="KW-0472">Membrane</keyword>
<evidence type="ECO:0000313" key="4">
    <source>
        <dbReference type="Proteomes" id="UP000000366"/>
    </source>
</evidence>